<sequence length="71" mass="8191">MAGHFKTQKTEAVRKGKELRKETTERENASKPDVDENRVVHQKSAFLLFITTIIKLMLLFTDKSLSEDLID</sequence>
<feature type="compositionally biased region" description="Basic and acidic residues" evidence="1">
    <location>
        <begin position="8"/>
        <end position="35"/>
    </location>
</feature>
<accession>A0A2T7PUS3</accession>
<gene>
    <name evidence="3" type="ORF">C0Q70_04168</name>
</gene>
<dbReference type="EMBL" id="PZQS01000002">
    <property type="protein sequence ID" value="PVD37173.1"/>
    <property type="molecule type" value="Genomic_DNA"/>
</dbReference>
<feature type="region of interest" description="Disordered" evidence="1">
    <location>
        <begin position="1"/>
        <end position="35"/>
    </location>
</feature>
<keyword evidence="2" id="KW-1133">Transmembrane helix</keyword>
<keyword evidence="4" id="KW-1185">Reference proteome</keyword>
<evidence type="ECO:0000313" key="4">
    <source>
        <dbReference type="Proteomes" id="UP000245119"/>
    </source>
</evidence>
<evidence type="ECO:0000313" key="3">
    <source>
        <dbReference type="EMBL" id="PVD37173.1"/>
    </source>
</evidence>
<reference evidence="3 4" key="1">
    <citation type="submission" date="2018-04" db="EMBL/GenBank/DDBJ databases">
        <title>The genome of golden apple snail Pomacea canaliculata provides insight into stress tolerance and invasive adaptation.</title>
        <authorList>
            <person name="Liu C."/>
            <person name="Liu B."/>
            <person name="Ren Y."/>
            <person name="Zhang Y."/>
            <person name="Wang H."/>
            <person name="Li S."/>
            <person name="Jiang F."/>
            <person name="Yin L."/>
            <person name="Zhang G."/>
            <person name="Qian W."/>
            <person name="Fan W."/>
        </authorList>
    </citation>
    <scope>NUCLEOTIDE SEQUENCE [LARGE SCALE GENOMIC DNA]</scope>
    <source>
        <strain evidence="3">SZHN2017</strain>
        <tissue evidence="3">Muscle</tissue>
    </source>
</reference>
<proteinExistence type="predicted"/>
<organism evidence="3 4">
    <name type="scientific">Pomacea canaliculata</name>
    <name type="common">Golden apple snail</name>
    <dbReference type="NCBI Taxonomy" id="400727"/>
    <lineage>
        <taxon>Eukaryota</taxon>
        <taxon>Metazoa</taxon>
        <taxon>Spiralia</taxon>
        <taxon>Lophotrochozoa</taxon>
        <taxon>Mollusca</taxon>
        <taxon>Gastropoda</taxon>
        <taxon>Caenogastropoda</taxon>
        <taxon>Architaenioglossa</taxon>
        <taxon>Ampullarioidea</taxon>
        <taxon>Ampullariidae</taxon>
        <taxon>Pomacea</taxon>
    </lineage>
</organism>
<name>A0A2T7PUS3_POMCA</name>
<dbReference type="Proteomes" id="UP000245119">
    <property type="component" value="Linkage Group LG2"/>
</dbReference>
<comment type="caution">
    <text evidence="3">The sequence shown here is derived from an EMBL/GenBank/DDBJ whole genome shotgun (WGS) entry which is preliminary data.</text>
</comment>
<keyword evidence="2" id="KW-0472">Membrane</keyword>
<dbReference type="AlphaFoldDB" id="A0A2T7PUS3"/>
<evidence type="ECO:0000256" key="2">
    <source>
        <dbReference type="SAM" id="Phobius"/>
    </source>
</evidence>
<evidence type="ECO:0000256" key="1">
    <source>
        <dbReference type="SAM" id="MobiDB-lite"/>
    </source>
</evidence>
<keyword evidence="2" id="KW-0812">Transmembrane</keyword>
<protein>
    <submittedName>
        <fullName evidence="3">Uncharacterized protein</fullName>
    </submittedName>
</protein>
<feature type="transmembrane region" description="Helical" evidence="2">
    <location>
        <begin position="45"/>
        <end position="61"/>
    </location>
</feature>